<dbReference type="NCBIfam" id="TIGR02494">
    <property type="entry name" value="PFLE_PFLC"/>
    <property type="match status" value="1"/>
</dbReference>
<evidence type="ECO:0000256" key="3">
    <source>
        <dbReference type="ARBA" id="ARBA00022485"/>
    </source>
</evidence>
<dbReference type="AlphaFoldDB" id="A0A0F9XMT0"/>
<dbReference type="PROSITE" id="PS51918">
    <property type="entry name" value="RADICAL_SAM"/>
    <property type="match status" value="1"/>
</dbReference>
<keyword evidence="5" id="KW-0479">Metal-binding</keyword>
<keyword evidence="6" id="KW-0560">Oxidoreductase</keyword>
<evidence type="ECO:0008006" key="12">
    <source>
        <dbReference type="Google" id="ProtNLM"/>
    </source>
</evidence>
<dbReference type="PROSITE" id="PS01087">
    <property type="entry name" value="RADICAL_ACTIVATING"/>
    <property type="match status" value="1"/>
</dbReference>
<feature type="domain" description="Radical SAM core" evidence="10">
    <location>
        <begin position="16"/>
        <end position="303"/>
    </location>
</feature>
<sequence length="305" mass="33806">MSVTGQIFDIQRFSIHDGPGIRTTVFLKGCPLRCLWCHNPEGMDSREQLSFLPDKCIGCGWCFRACGNDAHKMVDGGHVMDRDACVVCGKCAEECYARALEIVGRTVTAEHCLAEVVRDRPFYETSGGGMTLSGGEPMMQPDFTDALLTSAKRERLHCAVETCGHAPWRQYERITPHVDLFLYDIKETDPARHVEVTGVGNELILANLRKLHDSGAAILMRLPIAPGINDRSEHFRAVAELAASLPDLQGVEIMPYHRLGLSKRDRFGLGEVDKCLLDVESPDSDTVGGWIEQLQQFGTSVINEF</sequence>
<evidence type="ECO:0000256" key="6">
    <source>
        <dbReference type="ARBA" id="ARBA00023002"/>
    </source>
</evidence>
<dbReference type="GO" id="GO:0016491">
    <property type="term" value="F:oxidoreductase activity"/>
    <property type="evidence" value="ECO:0007669"/>
    <property type="project" value="UniProtKB-KW"/>
</dbReference>
<dbReference type="InterPro" id="IPR007197">
    <property type="entry name" value="rSAM"/>
</dbReference>
<dbReference type="PROSITE" id="PS00198">
    <property type="entry name" value="4FE4S_FER_1"/>
    <property type="match status" value="1"/>
</dbReference>
<dbReference type="PROSITE" id="PS51379">
    <property type="entry name" value="4FE4S_FER_2"/>
    <property type="match status" value="2"/>
</dbReference>
<dbReference type="InterPro" id="IPR001989">
    <property type="entry name" value="Radical_activat_CS"/>
</dbReference>
<dbReference type="SUPFAM" id="SSF54862">
    <property type="entry name" value="4Fe-4S ferredoxins"/>
    <property type="match status" value="1"/>
</dbReference>
<proteinExistence type="inferred from homology"/>
<dbReference type="SFLD" id="SFLDG01066">
    <property type="entry name" value="organic_radical-activating_enz"/>
    <property type="match status" value="1"/>
</dbReference>
<dbReference type="Gene3D" id="3.80.30.10">
    <property type="entry name" value="pyruvate-formate lyase- activating enzyme"/>
    <property type="match status" value="1"/>
</dbReference>
<gene>
    <name evidence="11" type="ORF">LCGC14_0124710</name>
</gene>
<dbReference type="GO" id="GO:0051539">
    <property type="term" value="F:4 iron, 4 sulfur cluster binding"/>
    <property type="evidence" value="ECO:0007669"/>
    <property type="project" value="UniProtKB-KW"/>
</dbReference>
<accession>A0A0F9XMT0</accession>
<protein>
    <recommendedName>
        <fullName evidence="12">Radical SAM core domain-containing protein</fullName>
    </recommendedName>
</protein>
<dbReference type="SFLD" id="SFLDG01118">
    <property type="entry name" value="activating_enzymes__group_2"/>
    <property type="match status" value="1"/>
</dbReference>
<dbReference type="GO" id="GO:0046872">
    <property type="term" value="F:metal ion binding"/>
    <property type="evidence" value="ECO:0007669"/>
    <property type="project" value="UniProtKB-KW"/>
</dbReference>
<evidence type="ECO:0000256" key="2">
    <source>
        <dbReference type="ARBA" id="ARBA00009777"/>
    </source>
</evidence>
<dbReference type="InterPro" id="IPR040074">
    <property type="entry name" value="BssD/PflA/YjjW"/>
</dbReference>
<keyword evidence="7" id="KW-0408">Iron</keyword>
<dbReference type="PIRSF" id="PIRSF000371">
    <property type="entry name" value="PFL_act_enz"/>
    <property type="match status" value="1"/>
</dbReference>
<dbReference type="InterPro" id="IPR034457">
    <property type="entry name" value="Organic_radical-activating"/>
</dbReference>
<comment type="similarity">
    <text evidence="2">Belongs to the organic radical-activating enzymes family.</text>
</comment>
<evidence type="ECO:0000256" key="7">
    <source>
        <dbReference type="ARBA" id="ARBA00023004"/>
    </source>
</evidence>
<dbReference type="PANTHER" id="PTHR30352:SF4">
    <property type="entry name" value="PYRUVATE FORMATE-LYASE 2-ACTIVATING ENZYME"/>
    <property type="match status" value="1"/>
</dbReference>
<keyword evidence="8" id="KW-0411">Iron-sulfur</keyword>
<dbReference type="Pfam" id="PF00037">
    <property type="entry name" value="Fer4"/>
    <property type="match status" value="1"/>
</dbReference>
<comment type="cofactor">
    <cofactor evidence="1">
        <name>[4Fe-4S] cluster</name>
        <dbReference type="ChEBI" id="CHEBI:49883"/>
    </cofactor>
</comment>
<evidence type="ECO:0000259" key="9">
    <source>
        <dbReference type="PROSITE" id="PS51379"/>
    </source>
</evidence>
<feature type="domain" description="4Fe-4S ferredoxin-type" evidence="9">
    <location>
        <begin position="79"/>
        <end position="105"/>
    </location>
</feature>
<dbReference type="InterPro" id="IPR017896">
    <property type="entry name" value="4Fe4S_Fe-S-bd"/>
</dbReference>
<dbReference type="PANTHER" id="PTHR30352">
    <property type="entry name" value="PYRUVATE FORMATE-LYASE-ACTIVATING ENZYME"/>
    <property type="match status" value="1"/>
</dbReference>
<dbReference type="Gene3D" id="3.30.70.20">
    <property type="match status" value="1"/>
</dbReference>
<dbReference type="SUPFAM" id="SSF102114">
    <property type="entry name" value="Radical SAM enzymes"/>
    <property type="match status" value="1"/>
</dbReference>
<feature type="domain" description="4Fe-4S ferredoxin-type" evidence="9">
    <location>
        <begin position="47"/>
        <end position="76"/>
    </location>
</feature>
<dbReference type="EMBL" id="LAZR01000039">
    <property type="protein sequence ID" value="KKO00697.1"/>
    <property type="molecule type" value="Genomic_DNA"/>
</dbReference>
<dbReference type="InterPro" id="IPR017900">
    <property type="entry name" value="4Fe4S_Fe_S_CS"/>
</dbReference>
<keyword evidence="3" id="KW-0004">4Fe-4S</keyword>
<reference evidence="11" key="1">
    <citation type="journal article" date="2015" name="Nature">
        <title>Complex archaea that bridge the gap between prokaryotes and eukaryotes.</title>
        <authorList>
            <person name="Spang A."/>
            <person name="Saw J.H."/>
            <person name="Jorgensen S.L."/>
            <person name="Zaremba-Niedzwiedzka K."/>
            <person name="Martijn J."/>
            <person name="Lind A.E."/>
            <person name="van Eijk R."/>
            <person name="Schleper C."/>
            <person name="Guy L."/>
            <person name="Ettema T.J."/>
        </authorList>
    </citation>
    <scope>NUCLEOTIDE SEQUENCE</scope>
</reference>
<dbReference type="CDD" id="cd01335">
    <property type="entry name" value="Radical_SAM"/>
    <property type="match status" value="1"/>
</dbReference>
<dbReference type="InterPro" id="IPR012839">
    <property type="entry name" value="Organic_radical_activase"/>
</dbReference>
<dbReference type="Pfam" id="PF04055">
    <property type="entry name" value="Radical_SAM"/>
    <property type="match status" value="1"/>
</dbReference>
<keyword evidence="4" id="KW-0949">S-adenosyl-L-methionine</keyword>
<evidence type="ECO:0000256" key="4">
    <source>
        <dbReference type="ARBA" id="ARBA00022691"/>
    </source>
</evidence>
<organism evidence="11">
    <name type="scientific">marine sediment metagenome</name>
    <dbReference type="NCBI Taxonomy" id="412755"/>
    <lineage>
        <taxon>unclassified sequences</taxon>
        <taxon>metagenomes</taxon>
        <taxon>ecological metagenomes</taxon>
    </lineage>
</organism>
<evidence type="ECO:0000256" key="8">
    <source>
        <dbReference type="ARBA" id="ARBA00023014"/>
    </source>
</evidence>
<comment type="caution">
    <text evidence="11">The sequence shown here is derived from an EMBL/GenBank/DDBJ whole genome shotgun (WGS) entry which is preliminary data.</text>
</comment>
<evidence type="ECO:0000259" key="10">
    <source>
        <dbReference type="PROSITE" id="PS51918"/>
    </source>
</evidence>
<name>A0A0F9XMT0_9ZZZZ</name>
<dbReference type="InterPro" id="IPR058240">
    <property type="entry name" value="rSAM_sf"/>
</dbReference>
<evidence type="ECO:0000313" key="11">
    <source>
        <dbReference type="EMBL" id="KKO00697.1"/>
    </source>
</evidence>
<evidence type="ECO:0000256" key="1">
    <source>
        <dbReference type="ARBA" id="ARBA00001966"/>
    </source>
</evidence>
<dbReference type="SFLD" id="SFLDS00029">
    <property type="entry name" value="Radical_SAM"/>
    <property type="match status" value="1"/>
</dbReference>
<evidence type="ECO:0000256" key="5">
    <source>
        <dbReference type="ARBA" id="ARBA00022723"/>
    </source>
</evidence>